<comment type="caution">
    <text evidence="4">The sequence shown here is derived from an EMBL/GenBank/DDBJ whole genome shotgun (WGS) entry which is preliminary data.</text>
</comment>
<keyword evidence="2" id="KW-0663">Pyridoxal phosphate</keyword>
<evidence type="ECO:0000259" key="3">
    <source>
        <dbReference type="Pfam" id="PF00291"/>
    </source>
</evidence>
<dbReference type="AlphaFoldDB" id="A0A511UTV2"/>
<sequence>MKWIDNKHRVRKYLGNHSDIVRVSQLVKRYHETIPKYVATPLYRLNQLSEHFGVGNIFLKDESSRFNLQAFKVLGATYAIGKYIAERIDEDFQQMTFEKIRQAKDIIGELTFISATDGNHGRGVAWAAKQLGHRAIIYLPKGASHLRVNHIRRLGAEAYVTDMNYDETVEYCAKRAEENNWVFVQDTASFGYEKLPRWIMEGYRTIAVEIVDSLGDKRPTHIFLQAGVGSFAASMVQFFLEYYGDDELKIILVEPHAANCFYQSACHQDGEAQIVTGDLLTIMDGLSCGKPNPVAWNVLKDTVDYFISAPDEIAAQGMRILGQPLDKDPRIIAGESGAAPFGAFTEIIRNDKYVSLREQLSLNIEANILFINTEGNTDPVQYERITWDGMFSM</sequence>
<feature type="domain" description="Tryptophan synthase beta chain-like PALP" evidence="3">
    <location>
        <begin position="39"/>
        <end position="346"/>
    </location>
</feature>
<gene>
    <name evidence="4" type="ORF">CQU01_02680</name>
</gene>
<dbReference type="InterPro" id="IPR036052">
    <property type="entry name" value="TrpB-like_PALP_sf"/>
</dbReference>
<evidence type="ECO:0000256" key="2">
    <source>
        <dbReference type="ARBA" id="ARBA00022898"/>
    </source>
</evidence>
<organism evidence="4 5">
    <name type="scientific">Cerasibacillus quisquiliarum</name>
    <dbReference type="NCBI Taxonomy" id="227865"/>
    <lineage>
        <taxon>Bacteria</taxon>
        <taxon>Bacillati</taxon>
        <taxon>Bacillota</taxon>
        <taxon>Bacilli</taxon>
        <taxon>Bacillales</taxon>
        <taxon>Bacillaceae</taxon>
        <taxon>Cerasibacillus</taxon>
    </lineage>
</organism>
<dbReference type="PANTHER" id="PTHR42937">
    <property type="match status" value="1"/>
</dbReference>
<dbReference type="GO" id="GO:0008838">
    <property type="term" value="F:diaminopropionate ammonia-lyase activity"/>
    <property type="evidence" value="ECO:0007669"/>
    <property type="project" value="InterPro"/>
</dbReference>
<dbReference type="SUPFAM" id="SSF53686">
    <property type="entry name" value="Tryptophan synthase beta subunit-like PLP-dependent enzymes"/>
    <property type="match status" value="1"/>
</dbReference>
<name>A0A511UTV2_9BACI</name>
<dbReference type="InterPro" id="IPR010081">
    <property type="entry name" value="DiNH2opropionate_NH3_lyase"/>
</dbReference>
<dbReference type="InterPro" id="IPR001926">
    <property type="entry name" value="TrpB-like_PALP"/>
</dbReference>
<evidence type="ECO:0000313" key="5">
    <source>
        <dbReference type="Proteomes" id="UP000321491"/>
    </source>
</evidence>
<dbReference type="RefSeq" id="WP_246118010.1">
    <property type="nucleotide sequence ID" value="NZ_BJXW01000004.1"/>
</dbReference>
<dbReference type="GO" id="GO:1901605">
    <property type="term" value="P:alpha-amino acid metabolic process"/>
    <property type="evidence" value="ECO:0007669"/>
    <property type="project" value="UniProtKB-ARBA"/>
</dbReference>
<dbReference type="Proteomes" id="UP000321491">
    <property type="component" value="Unassembled WGS sequence"/>
</dbReference>
<dbReference type="PANTHER" id="PTHR42937:SF1">
    <property type="entry name" value="DIAMINOPROPIONATE AMMONIA-LYASE"/>
    <property type="match status" value="1"/>
</dbReference>
<dbReference type="GO" id="GO:0030170">
    <property type="term" value="F:pyridoxal phosphate binding"/>
    <property type="evidence" value="ECO:0007669"/>
    <property type="project" value="InterPro"/>
</dbReference>
<dbReference type="NCBIfam" id="NF006058">
    <property type="entry name" value="PRK08206.1"/>
    <property type="match status" value="1"/>
</dbReference>
<dbReference type="Pfam" id="PF00291">
    <property type="entry name" value="PALP"/>
    <property type="match status" value="1"/>
</dbReference>
<dbReference type="NCBIfam" id="TIGR01747">
    <property type="entry name" value="diampropi_NH3ly"/>
    <property type="match status" value="1"/>
</dbReference>
<accession>A0A511UTV2</accession>
<evidence type="ECO:0000256" key="1">
    <source>
        <dbReference type="ARBA" id="ARBA00001933"/>
    </source>
</evidence>
<keyword evidence="5" id="KW-1185">Reference proteome</keyword>
<evidence type="ECO:0000313" key="4">
    <source>
        <dbReference type="EMBL" id="GEN30030.1"/>
    </source>
</evidence>
<dbReference type="CDD" id="cd00640">
    <property type="entry name" value="Trp-synth-beta_II"/>
    <property type="match status" value="1"/>
</dbReference>
<dbReference type="Gene3D" id="3.40.50.1100">
    <property type="match status" value="2"/>
</dbReference>
<proteinExistence type="predicted"/>
<dbReference type="EMBL" id="BJXW01000004">
    <property type="protein sequence ID" value="GEN30030.1"/>
    <property type="molecule type" value="Genomic_DNA"/>
</dbReference>
<keyword evidence="4" id="KW-0456">Lyase</keyword>
<comment type="cofactor">
    <cofactor evidence="1">
        <name>pyridoxal 5'-phosphate</name>
        <dbReference type="ChEBI" id="CHEBI:597326"/>
    </cofactor>
</comment>
<protein>
    <submittedName>
        <fullName evidence="4">Diaminopropionate ammonia-lyase</fullName>
    </submittedName>
</protein>
<reference evidence="4 5" key="1">
    <citation type="submission" date="2019-07" db="EMBL/GenBank/DDBJ databases">
        <title>Whole genome shotgun sequence of Cerasibacillus quisquiliarum NBRC 102429.</title>
        <authorList>
            <person name="Hosoyama A."/>
            <person name="Uohara A."/>
            <person name="Ohji S."/>
            <person name="Ichikawa N."/>
        </authorList>
    </citation>
    <scope>NUCLEOTIDE SEQUENCE [LARGE SCALE GENOMIC DNA]</scope>
    <source>
        <strain evidence="4 5">NBRC 102429</strain>
    </source>
</reference>